<reference evidence="1" key="1">
    <citation type="journal article" date="2019" name="Sci. Rep.">
        <title>Draft genome of Tanacetum cinerariifolium, the natural source of mosquito coil.</title>
        <authorList>
            <person name="Yamashiro T."/>
            <person name="Shiraishi A."/>
            <person name="Satake H."/>
            <person name="Nakayama K."/>
        </authorList>
    </citation>
    <scope>NUCLEOTIDE SEQUENCE</scope>
</reference>
<gene>
    <name evidence="1" type="ORF">Tci_021312</name>
</gene>
<comment type="caution">
    <text evidence="1">The sequence shown here is derived from an EMBL/GenBank/DDBJ whole genome shotgun (WGS) entry which is preliminary data.</text>
</comment>
<sequence>MEIAEDEPFIGKADARFGQRVIITMKKVHRLLFMTEGHEKKHVLDYTHVDLHYVEDRKENLVNKFNLPKQELSLHKSEFKVTLNQLLFEQVPGNIVKALEGRGRRKEKISSKEVIFTKTDESSSMSIPEITSESECETQKPLPPFLKLIGAEPTGTSDNQPTYDKVSPTHAIKKKTENKSSTVPDLISKKKGEASAENLLLTLMEEVKSLKEHIKVPSDNYPSVSQTRSSKSSKGLKTLWEYSPKRPVIYHCGQEMDFRSFMIQGVDGEFNFLLEGGFKDNQGYFLTKSVNNETPILDAKPISIVLLGNVVDNIIYSSNTSSDDELPPLHFPTPSFPKVGEKSKAAGKRKLAVDALREGSHRRAQRAPKIDRLRQDKDAVVSKVVPDTTMKLIYSDEMGVLVARLIRAAIVHGRCTTFEEIAKLKEPFFFKKMSGYRMYSKDEYDQAREDMANASFTFLSEFTSNPYASVEQLLSIKPRSL</sequence>
<dbReference type="EMBL" id="BKCJ010002549">
    <property type="protein sequence ID" value="GEU49334.1"/>
    <property type="molecule type" value="Genomic_DNA"/>
</dbReference>
<name>A0A6L2KNB4_TANCI</name>
<proteinExistence type="predicted"/>
<dbReference type="AlphaFoldDB" id="A0A6L2KNB4"/>
<evidence type="ECO:0000313" key="1">
    <source>
        <dbReference type="EMBL" id="GEU49334.1"/>
    </source>
</evidence>
<protein>
    <submittedName>
        <fullName evidence="1">Uncharacterized protein</fullName>
    </submittedName>
</protein>
<accession>A0A6L2KNB4</accession>
<organism evidence="1">
    <name type="scientific">Tanacetum cinerariifolium</name>
    <name type="common">Dalmatian daisy</name>
    <name type="synonym">Chrysanthemum cinerariifolium</name>
    <dbReference type="NCBI Taxonomy" id="118510"/>
    <lineage>
        <taxon>Eukaryota</taxon>
        <taxon>Viridiplantae</taxon>
        <taxon>Streptophyta</taxon>
        <taxon>Embryophyta</taxon>
        <taxon>Tracheophyta</taxon>
        <taxon>Spermatophyta</taxon>
        <taxon>Magnoliopsida</taxon>
        <taxon>eudicotyledons</taxon>
        <taxon>Gunneridae</taxon>
        <taxon>Pentapetalae</taxon>
        <taxon>asterids</taxon>
        <taxon>campanulids</taxon>
        <taxon>Asterales</taxon>
        <taxon>Asteraceae</taxon>
        <taxon>Asteroideae</taxon>
        <taxon>Anthemideae</taxon>
        <taxon>Anthemidinae</taxon>
        <taxon>Tanacetum</taxon>
    </lineage>
</organism>